<organism evidence="11 12">
    <name type="scientific">Schaedlerella arabinosiphila</name>
    <dbReference type="NCBI Taxonomy" id="2044587"/>
    <lineage>
        <taxon>Bacteria</taxon>
        <taxon>Bacillati</taxon>
        <taxon>Bacillota</taxon>
        <taxon>Clostridia</taxon>
        <taxon>Lachnospirales</taxon>
        <taxon>Lachnospiraceae</taxon>
        <taxon>Schaedlerella</taxon>
    </lineage>
</organism>
<dbReference type="PROSITE" id="PS01136">
    <property type="entry name" value="UPF0034"/>
    <property type="match status" value="1"/>
</dbReference>
<evidence type="ECO:0000256" key="8">
    <source>
        <dbReference type="PIRSR" id="PIRSR006621-1"/>
    </source>
</evidence>
<evidence type="ECO:0000259" key="10">
    <source>
        <dbReference type="Pfam" id="PF01207"/>
    </source>
</evidence>
<dbReference type="EMBL" id="RHJS01000002">
    <property type="protein sequence ID" value="RRK31326.1"/>
    <property type="molecule type" value="Genomic_DNA"/>
</dbReference>
<dbReference type="PIRSF" id="PIRSF006621">
    <property type="entry name" value="Dus"/>
    <property type="match status" value="1"/>
</dbReference>
<keyword evidence="2 7" id="KW-0285">Flavoprotein</keyword>
<keyword evidence="12" id="KW-1185">Reference proteome</keyword>
<dbReference type="EC" id="1.3.1.-" evidence="7"/>
<feature type="binding site" evidence="9">
    <location>
        <position position="162"/>
    </location>
    <ligand>
        <name>FMN</name>
        <dbReference type="ChEBI" id="CHEBI:58210"/>
    </ligand>
</feature>
<dbReference type="GO" id="GO:0017150">
    <property type="term" value="F:tRNA dihydrouridine synthase activity"/>
    <property type="evidence" value="ECO:0007669"/>
    <property type="project" value="InterPro"/>
</dbReference>
<dbReference type="Gene3D" id="3.20.20.70">
    <property type="entry name" value="Aldolase class I"/>
    <property type="match status" value="1"/>
</dbReference>
<evidence type="ECO:0000256" key="6">
    <source>
        <dbReference type="ARBA" id="ARBA00023002"/>
    </source>
</evidence>
<dbReference type="AlphaFoldDB" id="A0A426DEX9"/>
<keyword evidence="6 7" id="KW-0560">Oxidoreductase</keyword>
<evidence type="ECO:0000256" key="2">
    <source>
        <dbReference type="ARBA" id="ARBA00022630"/>
    </source>
</evidence>
<feature type="binding site" evidence="9">
    <location>
        <position position="133"/>
    </location>
    <ligand>
        <name>FMN</name>
        <dbReference type="ChEBI" id="CHEBI:58210"/>
    </ligand>
</feature>
<proteinExistence type="inferred from homology"/>
<feature type="binding site" evidence="9">
    <location>
        <position position="64"/>
    </location>
    <ligand>
        <name>FMN</name>
        <dbReference type="ChEBI" id="CHEBI:58210"/>
    </ligand>
</feature>
<evidence type="ECO:0000256" key="9">
    <source>
        <dbReference type="PIRSR" id="PIRSR006621-2"/>
    </source>
</evidence>
<evidence type="ECO:0000256" key="1">
    <source>
        <dbReference type="ARBA" id="ARBA00001917"/>
    </source>
</evidence>
<keyword evidence="3 7" id="KW-0288">FMN</keyword>
<keyword evidence="5" id="KW-0521">NADP</keyword>
<evidence type="ECO:0000256" key="3">
    <source>
        <dbReference type="ARBA" id="ARBA00022643"/>
    </source>
</evidence>
<dbReference type="SUPFAM" id="SSF51395">
    <property type="entry name" value="FMN-linked oxidoreductases"/>
    <property type="match status" value="1"/>
</dbReference>
<dbReference type="CDD" id="cd02801">
    <property type="entry name" value="DUS_like_FMN"/>
    <property type="match status" value="1"/>
</dbReference>
<dbReference type="InterPro" id="IPR035587">
    <property type="entry name" value="DUS-like_FMN-bd"/>
</dbReference>
<evidence type="ECO:0000313" key="12">
    <source>
        <dbReference type="Proteomes" id="UP000274920"/>
    </source>
</evidence>
<name>A0A426DEX9_9FIRM</name>
<sequence length="315" mass="36067">MRLYTAPLEGITGHVFRTALNECFGPADKYFIPFIKPNQRGHFSSREKEDILPEHNQGMYAVPQILTNSVDDFVRTAEKLQSYGYREINLNLGCPSGTVVSKGRGSGFLAFPDELDRFLDGVFAQTEAEISIKTRIGKDSPEEFGRLLEIYGKYPVKELIIHPRIQKDQYKYSPRWEVFREACQKSRIPLCYNGDLFSAEAYRRAAAAFPEVDTWMFGRGLLMNPGLCREIRQGIGLDKETLRRFHDKLYGDYQGVLPGAKTVLFKMKELWSFLAPAFTDCHKYAKRIKKAEKLPVYEAAVNDLFAEQSLEVHEP</sequence>
<gene>
    <name evidence="11" type="ORF">EBB54_08080</name>
</gene>
<dbReference type="InterPro" id="IPR013785">
    <property type="entry name" value="Aldolase_TIM"/>
</dbReference>
<dbReference type="Pfam" id="PF01207">
    <property type="entry name" value="Dus"/>
    <property type="match status" value="1"/>
</dbReference>
<accession>A0A426DEX9</accession>
<comment type="cofactor">
    <cofactor evidence="1 7 9">
        <name>FMN</name>
        <dbReference type="ChEBI" id="CHEBI:58210"/>
    </cofactor>
</comment>
<comment type="caution">
    <text evidence="11">The sequence shown here is derived from an EMBL/GenBank/DDBJ whole genome shotgun (WGS) entry which is preliminary data.</text>
</comment>
<dbReference type="RefSeq" id="WP_125127014.1">
    <property type="nucleotide sequence ID" value="NZ_RHJS01000002.1"/>
</dbReference>
<dbReference type="PANTHER" id="PTHR45846">
    <property type="entry name" value="TRNA-DIHYDROURIDINE(47) SYNTHASE [NAD(P)(+)]-LIKE"/>
    <property type="match status" value="1"/>
</dbReference>
<feature type="active site" description="Proton donor" evidence="8">
    <location>
        <position position="94"/>
    </location>
</feature>
<dbReference type="PANTHER" id="PTHR45846:SF1">
    <property type="entry name" value="TRNA-DIHYDROURIDINE(47) SYNTHASE [NAD(P)(+)]-LIKE"/>
    <property type="match status" value="1"/>
</dbReference>
<dbReference type="GO" id="GO:0050660">
    <property type="term" value="F:flavin adenine dinucleotide binding"/>
    <property type="evidence" value="ECO:0007669"/>
    <property type="project" value="InterPro"/>
</dbReference>
<reference evidence="11" key="1">
    <citation type="submission" date="2018-10" db="EMBL/GenBank/DDBJ databases">
        <title>Schaedlerella arabinophila gen. nov. sp. nov., isolated from the mouse intestinal tract and comparative analysis with the genome of the closely related altered Schaedler flora strain ASF502.</title>
        <authorList>
            <person name="Miyake S."/>
            <person name="Soh M."/>
            <person name="Seedorf H."/>
        </authorList>
    </citation>
    <scope>NUCLEOTIDE SEQUENCE [LARGE SCALE GENOMIC DNA]</scope>
    <source>
        <strain evidence="11">DSM 106076</strain>
    </source>
</reference>
<dbReference type="InterPro" id="IPR001269">
    <property type="entry name" value="DUS_fam"/>
</dbReference>
<comment type="similarity">
    <text evidence="7">Belongs to the dus family.</text>
</comment>
<dbReference type="InterPro" id="IPR018517">
    <property type="entry name" value="tRNA_hU_synthase_CS"/>
</dbReference>
<keyword evidence="4 7" id="KW-0819">tRNA processing</keyword>
<evidence type="ECO:0000256" key="5">
    <source>
        <dbReference type="ARBA" id="ARBA00022857"/>
    </source>
</evidence>
<dbReference type="GO" id="GO:0003723">
    <property type="term" value="F:RNA binding"/>
    <property type="evidence" value="ECO:0007669"/>
    <property type="project" value="TreeGrafter"/>
</dbReference>
<evidence type="ECO:0000256" key="7">
    <source>
        <dbReference type="PIRNR" id="PIRNR006621"/>
    </source>
</evidence>
<comment type="function">
    <text evidence="7">Catalyzes the synthesis of 5,6-dihydrouridine (D), a modified base found in the D-loop of most tRNAs, via the reduction of the C5-C6 double bond in target uridines.</text>
</comment>
<evidence type="ECO:0000256" key="4">
    <source>
        <dbReference type="ARBA" id="ARBA00022694"/>
    </source>
</evidence>
<evidence type="ECO:0000313" key="11">
    <source>
        <dbReference type="EMBL" id="RRK31326.1"/>
    </source>
</evidence>
<feature type="binding site" evidence="9">
    <location>
        <begin position="218"/>
        <end position="219"/>
    </location>
    <ligand>
        <name>FMN</name>
        <dbReference type="ChEBI" id="CHEBI:58210"/>
    </ligand>
</feature>
<protein>
    <recommendedName>
        <fullName evidence="7">tRNA-dihydrouridine synthase</fullName>
        <ecNumber evidence="7">1.3.1.-</ecNumber>
    </recommendedName>
</protein>
<keyword evidence="9" id="KW-0547">Nucleotide-binding</keyword>
<feature type="domain" description="DUS-like FMN-binding" evidence="10">
    <location>
        <begin position="6"/>
        <end position="245"/>
    </location>
</feature>
<dbReference type="Proteomes" id="UP000274920">
    <property type="component" value="Unassembled WGS sequence"/>
</dbReference>